<protein>
    <submittedName>
        <fullName evidence="2">Sporulation and spore germination family protein</fullName>
    </submittedName>
</protein>
<dbReference type="PROSITE" id="PS51257">
    <property type="entry name" value="PROKAR_LIPOPROTEIN"/>
    <property type="match status" value="1"/>
</dbReference>
<gene>
    <name evidence="2" type="ORF">NPD5_2271</name>
</gene>
<dbReference type="RefSeq" id="WP_072585853.1">
    <property type="nucleotide sequence ID" value="NZ_CP013243.1"/>
</dbReference>
<organism evidence="2 3">
    <name type="scientific">Clostridium sporogenes</name>
    <dbReference type="NCBI Taxonomy" id="1509"/>
    <lineage>
        <taxon>Bacteria</taxon>
        <taxon>Bacillati</taxon>
        <taxon>Bacillota</taxon>
        <taxon>Clostridia</taxon>
        <taxon>Eubacteriales</taxon>
        <taxon>Clostridiaceae</taxon>
        <taxon>Clostridium</taxon>
    </lineage>
</organism>
<sequence>MKKSIKLAFCSSLIISSVFFISCEKKDSISINNKDKIKNITLHNEKNNLVDLNLYFDSTNNSNNAEITKEERIIKKDELLGQFIIGELIKGPSVNNSLKPIFPKETRLLSFSIKNNIAYVNLSSEAYYSMTADKEEAYLKSIIWSLTELPSIKKVKLFIENKDMSSLSKNFKFDEPIGRDDITKINKKNNKNK</sequence>
<dbReference type="Pfam" id="PF10646">
    <property type="entry name" value="Germane"/>
    <property type="match status" value="1"/>
</dbReference>
<dbReference type="eggNOG" id="COG5401">
    <property type="taxonomic scope" value="Bacteria"/>
</dbReference>
<evidence type="ECO:0000313" key="2">
    <source>
        <dbReference type="EMBL" id="APH15043.1"/>
    </source>
</evidence>
<dbReference type="InterPro" id="IPR019606">
    <property type="entry name" value="GerMN"/>
</dbReference>
<accession>A0A1L3NG03</accession>
<dbReference type="EMBL" id="CP013243">
    <property type="protein sequence ID" value="APH15043.1"/>
    <property type="molecule type" value="Genomic_DNA"/>
</dbReference>
<dbReference type="SMART" id="SM00909">
    <property type="entry name" value="Germane"/>
    <property type="match status" value="1"/>
</dbReference>
<evidence type="ECO:0000259" key="1">
    <source>
        <dbReference type="SMART" id="SM00909"/>
    </source>
</evidence>
<evidence type="ECO:0000313" key="3">
    <source>
        <dbReference type="Proteomes" id="UP000182204"/>
    </source>
</evidence>
<reference evidence="2 3" key="1">
    <citation type="submission" date="2015-11" db="EMBL/GenBank/DDBJ databases">
        <authorList>
            <person name="Hill K.K."/>
            <person name="Shirey T.B."/>
            <person name="Raphael B."/>
            <person name="Daligault H.E."/>
            <person name="Davenport K.W."/>
            <person name="Bruce D.C."/>
            <person name="Foley B.T."/>
            <person name="Johnson S.L."/>
        </authorList>
    </citation>
    <scope>NUCLEOTIDE SEQUENCE [LARGE SCALE GENOMIC DNA]</scope>
    <source>
        <strain evidence="2 3">CDC_1632</strain>
    </source>
</reference>
<dbReference type="AlphaFoldDB" id="A0A1L3NG03"/>
<feature type="domain" description="GerMN" evidence="1">
    <location>
        <begin position="81"/>
        <end position="168"/>
    </location>
</feature>
<proteinExistence type="predicted"/>
<name>A0A1L3NG03_CLOSG</name>
<dbReference type="Proteomes" id="UP000182204">
    <property type="component" value="Chromosome"/>
</dbReference>
<dbReference type="STRING" id="413999.CBO3568"/>